<organism evidence="8 9">
    <name type="scientific">Tritrichomonas musculus</name>
    <dbReference type="NCBI Taxonomy" id="1915356"/>
    <lineage>
        <taxon>Eukaryota</taxon>
        <taxon>Metamonada</taxon>
        <taxon>Parabasalia</taxon>
        <taxon>Tritrichomonadida</taxon>
        <taxon>Tritrichomonadidae</taxon>
        <taxon>Tritrichomonas</taxon>
    </lineage>
</organism>
<dbReference type="Gene3D" id="1.20.1250.20">
    <property type="entry name" value="MFS general substrate transporter like domains"/>
    <property type="match status" value="1"/>
</dbReference>
<comment type="subcellular location">
    <subcellularLocation>
        <location evidence="1">Membrane</location>
        <topology evidence="1">Multi-pass membrane protein</topology>
    </subcellularLocation>
</comment>
<evidence type="ECO:0000256" key="6">
    <source>
        <dbReference type="SAM" id="Phobius"/>
    </source>
</evidence>
<dbReference type="SUPFAM" id="SSF103473">
    <property type="entry name" value="MFS general substrate transporter"/>
    <property type="match status" value="1"/>
</dbReference>
<protein>
    <submittedName>
        <fullName evidence="8">Glucose import</fullName>
    </submittedName>
</protein>
<dbReference type="InterPro" id="IPR005828">
    <property type="entry name" value="MFS_sugar_transport-like"/>
</dbReference>
<comment type="caution">
    <text evidence="8">The sequence shown here is derived from an EMBL/GenBank/DDBJ whole genome shotgun (WGS) entry which is preliminary data.</text>
</comment>
<dbReference type="Proteomes" id="UP001470230">
    <property type="component" value="Unassembled WGS sequence"/>
</dbReference>
<dbReference type="EMBL" id="JAPFFF010000001">
    <property type="protein sequence ID" value="KAK8898433.1"/>
    <property type="molecule type" value="Genomic_DNA"/>
</dbReference>
<accession>A0ABR2L502</accession>
<evidence type="ECO:0000256" key="2">
    <source>
        <dbReference type="ARBA" id="ARBA00022448"/>
    </source>
</evidence>
<evidence type="ECO:0000259" key="7">
    <source>
        <dbReference type="PROSITE" id="PS50850"/>
    </source>
</evidence>
<feature type="transmembrane region" description="Helical" evidence="6">
    <location>
        <begin position="102"/>
        <end position="124"/>
    </location>
</feature>
<evidence type="ECO:0000313" key="9">
    <source>
        <dbReference type="Proteomes" id="UP001470230"/>
    </source>
</evidence>
<keyword evidence="3 6" id="KW-0812">Transmembrane</keyword>
<evidence type="ECO:0000256" key="5">
    <source>
        <dbReference type="ARBA" id="ARBA00023136"/>
    </source>
</evidence>
<dbReference type="PANTHER" id="PTHR23503:SF8">
    <property type="entry name" value="FACILITATED GLUCOSE TRANSPORTER PROTEIN 1"/>
    <property type="match status" value="1"/>
</dbReference>
<gene>
    <name evidence="8" type="ORF">M9Y10_000720</name>
</gene>
<dbReference type="PROSITE" id="PS50850">
    <property type="entry name" value="MFS"/>
    <property type="match status" value="1"/>
</dbReference>
<dbReference type="InterPro" id="IPR045263">
    <property type="entry name" value="GLUT"/>
</dbReference>
<dbReference type="PANTHER" id="PTHR23503">
    <property type="entry name" value="SOLUTE CARRIER FAMILY 2"/>
    <property type="match status" value="1"/>
</dbReference>
<sequence length="129" mass="14781">MIIDKIGRRITMIASCSMIAIFLLIFALDVKYNWSNVLPLICIFLYQLGFGLGMGPIPWFIIPEYFNDDVRSTATMIVVASNWIFSFIIIFVWPYMNDGLGMFGSLIFFLCISICAIIFLVFCIHEPSR</sequence>
<evidence type="ECO:0000256" key="3">
    <source>
        <dbReference type="ARBA" id="ARBA00022692"/>
    </source>
</evidence>
<keyword evidence="9" id="KW-1185">Reference proteome</keyword>
<keyword evidence="4 6" id="KW-1133">Transmembrane helix</keyword>
<feature type="domain" description="Major facilitator superfamily (MFS) profile" evidence="7">
    <location>
        <begin position="1"/>
        <end position="128"/>
    </location>
</feature>
<dbReference type="Pfam" id="PF00083">
    <property type="entry name" value="Sugar_tr"/>
    <property type="match status" value="1"/>
</dbReference>
<dbReference type="InterPro" id="IPR036259">
    <property type="entry name" value="MFS_trans_sf"/>
</dbReference>
<feature type="transmembrane region" description="Helical" evidence="6">
    <location>
        <begin position="12"/>
        <end position="32"/>
    </location>
</feature>
<evidence type="ECO:0000313" key="8">
    <source>
        <dbReference type="EMBL" id="KAK8898433.1"/>
    </source>
</evidence>
<proteinExistence type="predicted"/>
<feature type="transmembrane region" description="Helical" evidence="6">
    <location>
        <begin position="74"/>
        <end position="96"/>
    </location>
</feature>
<name>A0ABR2L502_9EUKA</name>
<evidence type="ECO:0000256" key="1">
    <source>
        <dbReference type="ARBA" id="ARBA00004141"/>
    </source>
</evidence>
<keyword evidence="5 6" id="KW-0472">Membrane</keyword>
<dbReference type="InterPro" id="IPR020846">
    <property type="entry name" value="MFS_dom"/>
</dbReference>
<evidence type="ECO:0000256" key="4">
    <source>
        <dbReference type="ARBA" id="ARBA00022989"/>
    </source>
</evidence>
<keyword evidence="2" id="KW-0813">Transport</keyword>
<reference evidence="8 9" key="1">
    <citation type="submission" date="2024-04" db="EMBL/GenBank/DDBJ databases">
        <title>Tritrichomonas musculus Genome.</title>
        <authorList>
            <person name="Alves-Ferreira E."/>
            <person name="Grigg M."/>
            <person name="Lorenzi H."/>
            <person name="Galac M."/>
        </authorList>
    </citation>
    <scope>NUCLEOTIDE SEQUENCE [LARGE SCALE GENOMIC DNA]</scope>
    <source>
        <strain evidence="8 9">EAF2021</strain>
    </source>
</reference>
<feature type="transmembrane region" description="Helical" evidence="6">
    <location>
        <begin position="38"/>
        <end position="62"/>
    </location>
</feature>